<feature type="domain" description="C2H2-type" evidence="3">
    <location>
        <begin position="117"/>
        <end position="145"/>
    </location>
</feature>
<keyword evidence="1" id="KW-0479">Metal-binding</keyword>
<gene>
    <name evidence="4" type="ORF">ONE63_006223</name>
</gene>
<dbReference type="EMBL" id="JAPTSV010000003">
    <property type="protein sequence ID" value="KAJ1529445.1"/>
    <property type="molecule type" value="Genomic_DNA"/>
</dbReference>
<evidence type="ECO:0000313" key="4">
    <source>
        <dbReference type="EMBL" id="KAJ1529445.1"/>
    </source>
</evidence>
<feature type="domain" description="C2H2-type" evidence="3">
    <location>
        <begin position="88"/>
        <end position="115"/>
    </location>
</feature>
<evidence type="ECO:0000259" key="3">
    <source>
        <dbReference type="PROSITE" id="PS50157"/>
    </source>
</evidence>
<keyword evidence="1" id="KW-0862">Zinc</keyword>
<evidence type="ECO:0000256" key="2">
    <source>
        <dbReference type="SAM" id="MobiDB-lite"/>
    </source>
</evidence>
<dbReference type="Pfam" id="PF00096">
    <property type="entry name" value="zf-C2H2"/>
    <property type="match status" value="2"/>
</dbReference>
<dbReference type="Proteomes" id="UP001075354">
    <property type="component" value="Chromosome 3"/>
</dbReference>
<comment type="caution">
    <text evidence="4">The sequence shown here is derived from an EMBL/GenBank/DDBJ whole genome shotgun (WGS) entry which is preliminary data.</text>
</comment>
<organism evidence="4 5">
    <name type="scientific">Megalurothrips usitatus</name>
    <name type="common">bean blossom thrips</name>
    <dbReference type="NCBI Taxonomy" id="439358"/>
    <lineage>
        <taxon>Eukaryota</taxon>
        <taxon>Metazoa</taxon>
        <taxon>Ecdysozoa</taxon>
        <taxon>Arthropoda</taxon>
        <taxon>Hexapoda</taxon>
        <taxon>Insecta</taxon>
        <taxon>Pterygota</taxon>
        <taxon>Neoptera</taxon>
        <taxon>Paraneoptera</taxon>
        <taxon>Thysanoptera</taxon>
        <taxon>Terebrantia</taxon>
        <taxon>Thripoidea</taxon>
        <taxon>Thripidae</taxon>
        <taxon>Megalurothrips</taxon>
    </lineage>
</organism>
<dbReference type="GO" id="GO:0008270">
    <property type="term" value="F:zinc ion binding"/>
    <property type="evidence" value="ECO:0007669"/>
    <property type="project" value="UniProtKB-KW"/>
</dbReference>
<reference evidence="4" key="1">
    <citation type="submission" date="2022-12" db="EMBL/GenBank/DDBJ databases">
        <title>Chromosome-level genome assembly of the bean flower thrips Megalurothrips usitatus.</title>
        <authorList>
            <person name="Ma L."/>
            <person name="Liu Q."/>
            <person name="Li H."/>
            <person name="Cai W."/>
        </authorList>
    </citation>
    <scope>NUCLEOTIDE SEQUENCE</scope>
    <source>
        <strain evidence="4">Cailab_2022a</strain>
    </source>
</reference>
<evidence type="ECO:0000256" key="1">
    <source>
        <dbReference type="PROSITE-ProRule" id="PRU00042"/>
    </source>
</evidence>
<accession>A0AAV7XTR6</accession>
<keyword evidence="5" id="KW-1185">Reference proteome</keyword>
<dbReference type="InterPro" id="IPR013087">
    <property type="entry name" value="Znf_C2H2_type"/>
</dbReference>
<proteinExistence type="predicted"/>
<dbReference type="AlphaFoldDB" id="A0AAV7XTR6"/>
<feature type="region of interest" description="Disordered" evidence="2">
    <location>
        <begin position="60"/>
        <end position="83"/>
    </location>
</feature>
<name>A0AAV7XTR6_9NEOP</name>
<evidence type="ECO:0000313" key="5">
    <source>
        <dbReference type="Proteomes" id="UP001075354"/>
    </source>
</evidence>
<dbReference type="SMART" id="SM00355">
    <property type="entry name" value="ZnF_C2H2"/>
    <property type="match status" value="2"/>
</dbReference>
<dbReference type="SUPFAM" id="SSF57667">
    <property type="entry name" value="beta-beta-alpha zinc fingers"/>
    <property type="match status" value="1"/>
</dbReference>
<keyword evidence="1" id="KW-0863">Zinc-finger</keyword>
<sequence length="146" mass="16788">MLNSPDVLRRHLCVCACFIDGSIQKINGHSLVERPGPKAKTRRRCTMCYLSLRQKMSSKDASRACSPRDAWSRTGPGRGEAGPSWRRYPCSTCGKVYSHNESLIRHVRFECGKFPQFKCPHCPHRTAQRSNLMRHMKRFHGPYQPD</sequence>
<dbReference type="Gene3D" id="3.30.160.60">
    <property type="entry name" value="Classic Zinc Finger"/>
    <property type="match status" value="2"/>
</dbReference>
<dbReference type="PROSITE" id="PS50157">
    <property type="entry name" value="ZINC_FINGER_C2H2_2"/>
    <property type="match status" value="2"/>
</dbReference>
<dbReference type="InterPro" id="IPR036236">
    <property type="entry name" value="Znf_C2H2_sf"/>
</dbReference>
<protein>
    <recommendedName>
        <fullName evidence="3">C2H2-type domain-containing protein</fullName>
    </recommendedName>
</protein>